<dbReference type="EMBL" id="BMNA01000002">
    <property type="protein sequence ID" value="GGL94587.1"/>
    <property type="molecule type" value="Genomic_DNA"/>
</dbReference>
<keyword evidence="3" id="KW-1185">Reference proteome</keyword>
<proteinExistence type="predicted"/>
<dbReference type="Gene3D" id="2.120.10.80">
    <property type="entry name" value="Kelch-type beta propeller"/>
    <property type="match status" value="1"/>
</dbReference>
<sequence>MADGASYEPATGQWEVLPVSPLSARAAALSVWTGRQLLIWGGQGELGDALHDGAAYTPATGSWSRLPTVSDGTGRVGSRALVWTGSAAVLLTGDSALSAATTVNARLLHPGDTAWTSLPPLHLAEDHPMERLSAVAAGNQVWAWAKWSRTTVTARNSAGEATSFDSLFGIDVYRFDLHTQRWTAVDQTLAAGQGMSQPWWTGTHLLIPAGPPWWGPTGRGPVVRDLHGVLVDAVTGRTVPLPHGPVDDLQAHYLWAGTMLIGVDSAAAAWDSTSGEWTTLPAPPDLTEADPVMVWTGHQLIIWANCDPLWRRHHPHLLSPVAWSSLQGRLNRTSRSGMCAHLSACRKSRGGRRISAGTGGTRASPRRPLLDHPVHHTGPDRGPTVPILDVDSLGPVPGTAFRPASASRVVRRPC</sequence>
<gene>
    <name evidence="2" type="ORF">GCM10011594_12980</name>
</gene>
<evidence type="ECO:0000313" key="3">
    <source>
        <dbReference type="Proteomes" id="UP000655208"/>
    </source>
</evidence>
<comment type="caution">
    <text evidence="2">The sequence shown here is derived from an EMBL/GenBank/DDBJ whole genome shotgun (WGS) entry which is preliminary data.</text>
</comment>
<evidence type="ECO:0000256" key="1">
    <source>
        <dbReference type="SAM" id="MobiDB-lite"/>
    </source>
</evidence>
<protein>
    <recommendedName>
        <fullName evidence="4">Galactose oxidase</fullName>
    </recommendedName>
</protein>
<dbReference type="Proteomes" id="UP000655208">
    <property type="component" value="Unassembled WGS sequence"/>
</dbReference>
<reference evidence="2" key="2">
    <citation type="submission" date="2020-09" db="EMBL/GenBank/DDBJ databases">
        <authorList>
            <person name="Sun Q."/>
            <person name="Zhou Y."/>
        </authorList>
    </citation>
    <scope>NUCLEOTIDE SEQUENCE</scope>
    <source>
        <strain evidence="2">CGMCC 4.7308</strain>
    </source>
</reference>
<dbReference type="InterPro" id="IPR015915">
    <property type="entry name" value="Kelch-typ_b-propeller"/>
</dbReference>
<feature type="compositionally biased region" description="Basic and acidic residues" evidence="1">
    <location>
        <begin position="368"/>
        <end position="379"/>
    </location>
</feature>
<accession>A0A917SRY2</accession>
<evidence type="ECO:0000313" key="2">
    <source>
        <dbReference type="EMBL" id="GGL94587.1"/>
    </source>
</evidence>
<evidence type="ECO:0008006" key="4">
    <source>
        <dbReference type="Google" id="ProtNLM"/>
    </source>
</evidence>
<name>A0A917SRY2_9ACTN</name>
<dbReference type="SUPFAM" id="SSF117281">
    <property type="entry name" value="Kelch motif"/>
    <property type="match status" value="1"/>
</dbReference>
<feature type="region of interest" description="Disordered" evidence="1">
    <location>
        <begin position="350"/>
        <end position="386"/>
    </location>
</feature>
<dbReference type="AlphaFoldDB" id="A0A917SRY2"/>
<organism evidence="2 3">
    <name type="scientific">Nakamurella endophytica</name>
    <dbReference type="NCBI Taxonomy" id="1748367"/>
    <lineage>
        <taxon>Bacteria</taxon>
        <taxon>Bacillati</taxon>
        <taxon>Actinomycetota</taxon>
        <taxon>Actinomycetes</taxon>
        <taxon>Nakamurellales</taxon>
        <taxon>Nakamurellaceae</taxon>
        <taxon>Nakamurella</taxon>
    </lineage>
</organism>
<reference evidence="2" key="1">
    <citation type="journal article" date="2014" name="Int. J. Syst. Evol. Microbiol.">
        <title>Complete genome sequence of Corynebacterium casei LMG S-19264T (=DSM 44701T), isolated from a smear-ripened cheese.</title>
        <authorList>
            <consortium name="US DOE Joint Genome Institute (JGI-PGF)"/>
            <person name="Walter F."/>
            <person name="Albersmeier A."/>
            <person name="Kalinowski J."/>
            <person name="Ruckert C."/>
        </authorList>
    </citation>
    <scope>NUCLEOTIDE SEQUENCE</scope>
    <source>
        <strain evidence="2">CGMCC 4.7308</strain>
    </source>
</reference>